<comment type="subcellular location">
    <subcellularLocation>
        <location evidence="1">Cell membrane</location>
        <topology evidence="1">Multi-pass membrane protein</topology>
    </subcellularLocation>
</comment>
<protein>
    <recommendedName>
        <fullName evidence="9">Major facilitator superfamily (MFS) profile domain-containing protein</fullName>
    </recommendedName>
</protein>
<feature type="transmembrane region" description="Helical" evidence="6">
    <location>
        <begin position="69"/>
        <end position="90"/>
    </location>
</feature>
<evidence type="ECO:0008006" key="9">
    <source>
        <dbReference type="Google" id="ProtNLM"/>
    </source>
</evidence>
<feature type="transmembrane region" description="Helical" evidence="6">
    <location>
        <begin position="153"/>
        <end position="170"/>
    </location>
</feature>
<evidence type="ECO:0000256" key="4">
    <source>
        <dbReference type="ARBA" id="ARBA00022989"/>
    </source>
</evidence>
<dbReference type="InterPro" id="IPR050189">
    <property type="entry name" value="MFS_Efflux_Transporters"/>
</dbReference>
<organism evidence="7 8">
    <name type="scientific">Paenibacillus hexagrammi</name>
    <dbReference type="NCBI Taxonomy" id="2908839"/>
    <lineage>
        <taxon>Bacteria</taxon>
        <taxon>Bacillati</taxon>
        <taxon>Bacillota</taxon>
        <taxon>Bacilli</taxon>
        <taxon>Bacillales</taxon>
        <taxon>Paenibacillaceae</taxon>
        <taxon>Paenibacillus</taxon>
    </lineage>
</organism>
<evidence type="ECO:0000313" key="7">
    <source>
        <dbReference type="EMBL" id="UJF31439.1"/>
    </source>
</evidence>
<dbReference type="Gene3D" id="1.20.1250.20">
    <property type="entry name" value="MFS general substrate transporter like domains"/>
    <property type="match status" value="1"/>
</dbReference>
<evidence type="ECO:0000256" key="3">
    <source>
        <dbReference type="ARBA" id="ARBA00022692"/>
    </source>
</evidence>
<feature type="transmembrane region" description="Helical" evidence="6">
    <location>
        <begin position="96"/>
        <end position="116"/>
    </location>
</feature>
<dbReference type="RefSeq" id="WP_235117785.1">
    <property type="nucleotide sequence ID" value="NZ_CP090978.1"/>
</dbReference>
<dbReference type="PANTHER" id="PTHR43124">
    <property type="entry name" value="PURINE EFFLUX PUMP PBUE"/>
    <property type="match status" value="1"/>
</dbReference>
<keyword evidence="4 6" id="KW-1133">Transmembrane helix</keyword>
<dbReference type="InterPro" id="IPR036259">
    <property type="entry name" value="MFS_trans_sf"/>
</dbReference>
<dbReference type="PANTHER" id="PTHR43124:SF3">
    <property type="entry name" value="CHLORAMPHENICOL EFFLUX PUMP RV0191"/>
    <property type="match status" value="1"/>
</dbReference>
<keyword evidence="2" id="KW-1003">Cell membrane</keyword>
<reference evidence="7 8" key="1">
    <citation type="journal article" date="2024" name="Int. J. Syst. Evol. Microbiol.">
        <title>Paenibacillus hexagrammi sp. nov., a novel bacterium isolated from the gut content of Hexagrammos agrammus.</title>
        <authorList>
            <person name="Jung H.K."/>
            <person name="Kim D.G."/>
            <person name="Zin H."/>
            <person name="Park J."/>
            <person name="Jung H."/>
            <person name="Kim Y.O."/>
            <person name="Kong H.J."/>
            <person name="Kim J.W."/>
            <person name="Kim Y.S."/>
        </authorList>
    </citation>
    <scope>NUCLEOTIDE SEQUENCE [LARGE SCALE GENOMIC DNA]</scope>
    <source>
        <strain evidence="7 8">YPD9-1</strain>
    </source>
</reference>
<evidence type="ECO:0000256" key="2">
    <source>
        <dbReference type="ARBA" id="ARBA00022475"/>
    </source>
</evidence>
<keyword evidence="3 6" id="KW-0812">Transmembrane</keyword>
<accession>A0ABY3SBU9</accession>
<proteinExistence type="predicted"/>
<sequence length="171" mass="18699">MEIPHQTTACFILAALYSVYSYFAEYLKTVTGMDGKTVSLMLVLFGASGIVGNLHTAKFLSKNMVNTTMLYPIVFVGIYLLIFCLGGYFIPMIAIVLVWGAVFTGGLITSQTWLTSEAREAPEFANSLFVSFANLGVTLGTVLGGWFLSHMGAQQISWSGILFLLIAFFVY</sequence>
<evidence type="ECO:0000256" key="1">
    <source>
        <dbReference type="ARBA" id="ARBA00004651"/>
    </source>
</evidence>
<feature type="transmembrane region" description="Helical" evidence="6">
    <location>
        <begin position="128"/>
        <end position="147"/>
    </location>
</feature>
<dbReference type="Proteomes" id="UP001649230">
    <property type="component" value="Chromosome"/>
</dbReference>
<name>A0ABY3SBU9_9BACL</name>
<dbReference type="SUPFAM" id="SSF103473">
    <property type="entry name" value="MFS general substrate transporter"/>
    <property type="match status" value="1"/>
</dbReference>
<keyword evidence="8" id="KW-1185">Reference proteome</keyword>
<gene>
    <name evidence="7" type="ORF">L0M14_16575</name>
</gene>
<keyword evidence="5 6" id="KW-0472">Membrane</keyword>
<evidence type="ECO:0000256" key="5">
    <source>
        <dbReference type="ARBA" id="ARBA00023136"/>
    </source>
</evidence>
<evidence type="ECO:0000313" key="8">
    <source>
        <dbReference type="Proteomes" id="UP001649230"/>
    </source>
</evidence>
<evidence type="ECO:0000256" key="6">
    <source>
        <dbReference type="SAM" id="Phobius"/>
    </source>
</evidence>
<dbReference type="EMBL" id="CP090978">
    <property type="protein sequence ID" value="UJF31439.1"/>
    <property type="molecule type" value="Genomic_DNA"/>
</dbReference>
<feature type="transmembrane region" description="Helical" evidence="6">
    <location>
        <begin position="37"/>
        <end position="57"/>
    </location>
</feature>